<evidence type="ECO:0000313" key="5">
    <source>
        <dbReference type="EMBL" id="GAA3017111.1"/>
    </source>
</evidence>
<dbReference type="InterPro" id="IPR051081">
    <property type="entry name" value="HTH_MetalResp_TranReg"/>
</dbReference>
<evidence type="ECO:0000256" key="2">
    <source>
        <dbReference type="ARBA" id="ARBA00023125"/>
    </source>
</evidence>
<dbReference type="InterPro" id="IPR036390">
    <property type="entry name" value="WH_DNA-bd_sf"/>
</dbReference>
<dbReference type="InterPro" id="IPR001845">
    <property type="entry name" value="HTH_ArsR_DNA-bd_dom"/>
</dbReference>
<keyword evidence="2" id="KW-0238">DNA-binding</keyword>
<feature type="domain" description="HTH arsR-type" evidence="4">
    <location>
        <begin position="27"/>
        <end position="124"/>
    </location>
</feature>
<dbReference type="Gene3D" id="1.10.10.10">
    <property type="entry name" value="Winged helix-like DNA-binding domain superfamily/Winged helix DNA-binding domain"/>
    <property type="match status" value="1"/>
</dbReference>
<evidence type="ECO:0000259" key="4">
    <source>
        <dbReference type="PROSITE" id="PS50987"/>
    </source>
</evidence>
<dbReference type="PRINTS" id="PR00778">
    <property type="entry name" value="HTHARSR"/>
</dbReference>
<reference evidence="6" key="1">
    <citation type="journal article" date="2019" name="Int. J. Syst. Evol. Microbiol.">
        <title>The Global Catalogue of Microorganisms (GCM) 10K type strain sequencing project: providing services to taxonomists for standard genome sequencing and annotation.</title>
        <authorList>
            <consortium name="The Broad Institute Genomics Platform"/>
            <consortium name="The Broad Institute Genome Sequencing Center for Infectious Disease"/>
            <person name="Wu L."/>
            <person name="Ma J."/>
        </authorList>
    </citation>
    <scope>NUCLEOTIDE SEQUENCE [LARGE SCALE GENOMIC DNA]</scope>
    <source>
        <strain evidence="6">JCM 3106</strain>
    </source>
</reference>
<proteinExistence type="predicted"/>
<organism evidence="5 6">
    <name type="scientific">Streptosporangium longisporum</name>
    <dbReference type="NCBI Taxonomy" id="46187"/>
    <lineage>
        <taxon>Bacteria</taxon>
        <taxon>Bacillati</taxon>
        <taxon>Actinomycetota</taxon>
        <taxon>Actinomycetes</taxon>
        <taxon>Streptosporangiales</taxon>
        <taxon>Streptosporangiaceae</taxon>
        <taxon>Streptosporangium</taxon>
    </lineage>
</organism>
<dbReference type="InterPro" id="IPR011991">
    <property type="entry name" value="ArsR-like_HTH"/>
</dbReference>
<dbReference type="SUPFAM" id="SSF46785">
    <property type="entry name" value="Winged helix' DNA-binding domain"/>
    <property type="match status" value="1"/>
</dbReference>
<dbReference type="SMART" id="SM00418">
    <property type="entry name" value="HTH_ARSR"/>
    <property type="match status" value="1"/>
</dbReference>
<protein>
    <submittedName>
        <fullName evidence="5">Metalloregulator ArsR/SmtB family transcription factor</fullName>
    </submittedName>
</protein>
<evidence type="ECO:0000256" key="1">
    <source>
        <dbReference type="ARBA" id="ARBA00023015"/>
    </source>
</evidence>
<dbReference type="RefSeq" id="WP_344898688.1">
    <property type="nucleotide sequence ID" value="NZ_BAAAWD010000013.1"/>
</dbReference>
<dbReference type="PANTHER" id="PTHR33154:SF18">
    <property type="entry name" value="ARSENICAL RESISTANCE OPERON REPRESSOR"/>
    <property type="match status" value="1"/>
</dbReference>
<dbReference type="EMBL" id="BAAAWD010000013">
    <property type="protein sequence ID" value="GAA3017111.1"/>
    <property type="molecule type" value="Genomic_DNA"/>
</dbReference>
<evidence type="ECO:0000256" key="3">
    <source>
        <dbReference type="ARBA" id="ARBA00023163"/>
    </source>
</evidence>
<dbReference type="InterPro" id="IPR036388">
    <property type="entry name" value="WH-like_DNA-bd_sf"/>
</dbReference>
<name>A0ABP6KLT3_9ACTN</name>
<dbReference type="Proteomes" id="UP001499930">
    <property type="component" value="Unassembled WGS sequence"/>
</dbReference>
<sequence length="126" mass="13708">MSKVAVASEPAGVSSQGCCAPLEAVPLDPAHAADMAKMFKALGDPVRLRLLSLISAHPDGEVCVCDLTDLFDVAAPTISYHLKLLREAGLVDHERRGTWVYYRPMRERMYQLSALLAASDMALPVR</sequence>
<evidence type="ECO:0000313" key="6">
    <source>
        <dbReference type="Proteomes" id="UP001499930"/>
    </source>
</evidence>
<dbReference type="NCBIfam" id="NF033788">
    <property type="entry name" value="HTH_metalloreg"/>
    <property type="match status" value="1"/>
</dbReference>
<keyword evidence="6" id="KW-1185">Reference proteome</keyword>
<keyword evidence="3" id="KW-0804">Transcription</keyword>
<gene>
    <name evidence="5" type="ORF">GCM10017559_46130</name>
</gene>
<dbReference type="PANTHER" id="PTHR33154">
    <property type="entry name" value="TRANSCRIPTIONAL REGULATOR, ARSR FAMILY"/>
    <property type="match status" value="1"/>
</dbReference>
<keyword evidence="1" id="KW-0805">Transcription regulation</keyword>
<comment type="caution">
    <text evidence="5">The sequence shown here is derived from an EMBL/GenBank/DDBJ whole genome shotgun (WGS) entry which is preliminary data.</text>
</comment>
<dbReference type="CDD" id="cd00090">
    <property type="entry name" value="HTH_ARSR"/>
    <property type="match status" value="1"/>
</dbReference>
<dbReference type="PROSITE" id="PS50987">
    <property type="entry name" value="HTH_ARSR_2"/>
    <property type="match status" value="1"/>
</dbReference>
<dbReference type="Pfam" id="PF01022">
    <property type="entry name" value="HTH_5"/>
    <property type="match status" value="1"/>
</dbReference>
<accession>A0ABP6KLT3</accession>